<dbReference type="EMBL" id="JBFAUK010000019">
    <property type="protein sequence ID" value="MEV5509224.1"/>
    <property type="molecule type" value="Genomic_DNA"/>
</dbReference>
<dbReference type="RefSeq" id="WP_109282244.1">
    <property type="nucleotide sequence ID" value="NZ_JBFAUK010000019.1"/>
</dbReference>
<reference evidence="2 3" key="1">
    <citation type="submission" date="2024-06" db="EMBL/GenBank/DDBJ databases">
        <title>The Natural Products Discovery Center: Release of the First 8490 Sequenced Strains for Exploring Actinobacteria Biosynthetic Diversity.</title>
        <authorList>
            <person name="Kalkreuter E."/>
            <person name="Kautsar S.A."/>
            <person name="Yang D."/>
            <person name="Bader C.D."/>
            <person name="Teijaro C.N."/>
            <person name="Fluegel L."/>
            <person name="Davis C.M."/>
            <person name="Simpson J.R."/>
            <person name="Lauterbach L."/>
            <person name="Steele A.D."/>
            <person name="Gui C."/>
            <person name="Meng S."/>
            <person name="Li G."/>
            <person name="Viehrig K."/>
            <person name="Ye F."/>
            <person name="Su P."/>
            <person name="Kiefer A.F."/>
            <person name="Nichols A."/>
            <person name="Cepeda A.J."/>
            <person name="Yan W."/>
            <person name="Fan B."/>
            <person name="Jiang Y."/>
            <person name="Adhikari A."/>
            <person name="Zheng C.-J."/>
            <person name="Schuster L."/>
            <person name="Cowan T.M."/>
            <person name="Smanski M.J."/>
            <person name="Chevrette M.G."/>
            <person name="De Carvalho L.P.S."/>
            <person name="Shen B."/>
        </authorList>
    </citation>
    <scope>NUCLEOTIDE SEQUENCE [LARGE SCALE GENOMIC DNA]</scope>
    <source>
        <strain evidence="2 3">NPDC052347</strain>
    </source>
</reference>
<dbReference type="Proteomes" id="UP001552594">
    <property type="component" value="Unassembled WGS sequence"/>
</dbReference>
<keyword evidence="1" id="KW-0732">Signal</keyword>
<evidence type="ECO:0000313" key="2">
    <source>
        <dbReference type="EMBL" id="MEV5509224.1"/>
    </source>
</evidence>
<proteinExistence type="predicted"/>
<keyword evidence="3" id="KW-1185">Reference proteome</keyword>
<organism evidence="2 3">
    <name type="scientific">Streptomyces orinoci</name>
    <name type="common">Streptoverticillium orinoci</name>
    <dbReference type="NCBI Taxonomy" id="67339"/>
    <lineage>
        <taxon>Bacteria</taxon>
        <taxon>Bacillati</taxon>
        <taxon>Actinomycetota</taxon>
        <taxon>Actinomycetes</taxon>
        <taxon>Kitasatosporales</taxon>
        <taxon>Streptomycetaceae</taxon>
        <taxon>Streptomyces</taxon>
    </lineage>
</organism>
<feature type="chain" id="PRO_5046750538" evidence="1">
    <location>
        <begin position="31"/>
        <end position="139"/>
    </location>
</feature>
<feature type="signal peptide" evidence="1">
    <location>
        <begin position="1"/>
        <end position="30"/>
    </location>
</feature>
<protein>
    <submittedName>
        <fullName evidence="2">Peptidase inhibitor family I36 protein</fullName>
    </submittedName>
</protein>
<accession>A0ABV3K2A1</accession>
<name>A0ABV3K2A1_STRON</name>
<evidence type="ECO:0000313" key="3">
    <source>
        <dbReference type="Proteomes" id="UP001552594"/>
    </source>
</evidence>
<dbReference type="Pfam" id="PF03995">
    <property type="entry name" value="Inhibitor_I36"/>
    <property type="match status" value="1"/>
</dbReference>
<sequence>MKTRKLFAVGSAAAAVALSSVLISAPTASASGPSCNRNWFCLYYNSNNLGAWYGTLTDEPNLDRYTFQRVDESHSAGDGQPVKNNAASAWNRSTQTVRVYFNSGYRGVYDVIPARDASGDSAPNLENTKNNNASILWMQ</sequence>
<gene>
    <name evidence="2" type="ORF">AB0L16_22790</name>
</gene>
<evidence type="ECO:0000256" key="1">
    <source>
        <dbReference type="SAM" id="SignalP"/>
    </source>
</evidence>
<comment type="caution">
    <text evidence="2">The sequence shown here is derived from an EMBL/GenBank/DDBJ whole genome shotgun (WGS) entry which is preliminary data.</text>
</comment>